<evidence type="ECO:0000256" key="1">
    <source>
        <dbReference type="SAM" id="MobiDB-lite"/>
    </source>
</evidence>
<evidence type="ECO:0000313" key="2">
    <source>
        <dbReference type="EMBL" id="RPB21742.1"/>
    </source>
</evidence>
<keyword evidence="3" id="KW-1185">Reference proteome</keyword>
<proteinExistence type="predicted"/>
<feature type="compositionally biased region" description="Low complexity" evidence="1">
    <location>
        <begin position="244"/>
        <end position="265"/>
    </location>
</feature>
<organism evidence="2 3">
    <name type="scientific">Terfezia boudieri ATCC MYA-4762</name>
    <dbReference type="NCBI Taxonomy" id="1051890"/>
    <lineage>
        <taxon>Eukaryota</taxon>
        <taxon>Fungi</taxon>
        <taxon>Dikarya</taxon>
        <taxon>Ascomycota</taxon>
        <taxon>Pezizomycotina</taxon>
        <taxon>Pezizomycetes</taxon>
        <taxon>Pezizales</taxon>
        <taxon>Pezizaceae</taxon>
        <taxon>Terfezia</taxon>
    </lineage>
</organism>
<dbReference type="AlphaFoldDB" id="A0A3N4LK13"/>
<reference evidence="2 3" key="1">
    <citation type="journal article" date="2018" name="Nat. Ecol. Evol.">
        <title>Pezizomycetes genomes reveal the molecular basis of ectomycorrhizal truffle lifestyle.</title>
        <authorList>
            <person name="Murat C."/>
            <person name="Payen T."/>
            <person name="Noel B."/>
            <person name="Kuo A."/>
            <person name="Morin E."/>
            <person name="Chen J."/>
            <person name="Kohler A."/>
            <person name="Krizsan K."/>
            <person name="Balestrini R."/>
            <person name="Da Silva C."/>
            <person name="Montanini B."/>
            <person name="Hainaut M."/>
            <person name="Levati E."/>
            <person name="Barry K.W."/>
            <person name="Belfiori B."/>
            <person name="Cichocki N."/>
            <person name="Clum A."/>
            <person name="Dockter R.B."/>
            <person name="Fauchery L."/>
            <person name="Guy J."/>
            <person name="Iotti M."/>
            <person name="Le Tacon F."/>
            <person name="Lindquist E.A."/>
            <person name="Lipzen A."/>
            <person name="Malagnac F."/>
            <person name="Mello A."/>
            <person name="Molinier V."/>
            <person name="Miyauchi S."/>
            <person name="Poulain J."/>
            <person name="Riccioni C."/>
            <person name="Rubini A."/>
            <person name="Sitrit Y."/>
            <person name="Splivallo R."/>
            <person name="Traeger S."/>
            <person name="Wang M."/>
            <person name="Zifcakova L."/>
            <person name="Wipf D."/>
            <person name="Zambonelli A."/>
            <person name="Paolocci F."/>
            <person name="Nowrousian M."/>
            <person name="Ottonello S."/>
            <person name="Baldrian P."/>
            <person name="Spatafora J.W."/>
            <person name="Henrissat B."/>
            <person name="Nagy L.G."/>
            <person name="Aury J.M."/>
            <person name="Wincker P."/>
            <person name="Grigoriev I.V."/>
            <person name="Bonfante P."/>
            <person name="Martin F.M."/>
        </authorList>
    </citation>
    <scope>NUCLEOTIDE SEQUENCE [LARGE SCALE GENOMIC DNA]</scope>
    <source>
        <strain evidence="2 3">ATCC MYA-4762</strain>
    </source>
</reference>
<dbReference type="STRING" id="1051890.A0A3N4LK13"/>
<dbReference type="InParanoid" id="A0A3N4LK13"/>
<name>A0A3N4LK13_9PEZI</name>
<dbReference type="EMBL" id="ML121557">
    <property type="protein sequence ID" value="RPB21742.1"/>
    <property type="molecule type" value="Genomic_DNA"/>
</dbReference>
<accession>A0A3N4LK13</accession>
<evidence type="ECO:0000313" key="3">
    <source>
        <dbReference type="Proteomes" id="UP000267821"/>
    </source>
</evidence>
<protein>
    <submittedName>
        <fullName evidence="2">Uncharacterized protein</fullName>
    </submittedName>
</protein>
<dbReference type="OrthoDB" id="5422671at2759"/>
<feature type="compositionally biased region" description="Polar residues" evidence="1">
    <location>
        <begin position="183"/>
        <end position="197"/>
    </location>
</feature>
<feature type="region of interest" description="Disordered" evidence="1">
    <location>
        <begin position="1"/>
        <end position="67"/>
    </location>
</feature>
<dbReference type="Proteomes" id="UP000267821">
    <property type="component" value="Unassembled WGS sequence"/>
</dbReference>
<sequence>MSAPTYYRLPRISRTPSPPKEYLRRRQEMGGASLPPMPEGDCCHAEPHSNTDTPDPEVLRPKKKRRAVGTLRIKQRVKNGPVSWDRIHSDVEDDGEILDSITVKGAVLNVDLNPARDPAIKNKGVLQRIKNRRQSVTQASTADIGQAATEGVGGALEVQGDTQMEVEAQGSPPQLEEPAPLVAQQSKSRLAPNTTHAPLTPVPSSSTPTHTPVKTTAQTKSVKYVRPYQTPVATATPPSAFRATPTPTIEGTIEGGTYPENQAAPTTPPSQTPPLQAYPPQTAPHQPPSPPSPPPQTHSPKTSAATPEEQLQQEQEKAMEVDESTELLSNSFHFAASTAEIQINTQMSPSPETVSTTADSSPISISQFVQPTTANEAEGSPSPVDFVFNIIRTNAATSPPLTDRPFKVYGRDFIKSGRWMWQQLITTIKDRTHFDSCHDEILLNWVIPLSNIEMLRDQGKEMKRMLENEIIVIRTTGEGHWPEWIYDRMKERRRA</sequence>
<gene>
    <name evidence="2" type="ORF">L211DRAFT_416726</name>
</gene>
<feature type="compositionally biased region" description="Polar residues" evidence="1">
    <location>
        <begin position="301"/>
        <end position="313"/>
    </location>
</feature>
<feature type="compositionally biased region" description="Pro residues" evidence="1">
    <location>
        <begin position="281"/>
        <end position="297"/>
    </location>
</feature>
<feature type="compositionally biased region" description="Low complexity" evidence="1">
    <location>
        <begin position="198"/>
        <end position="216"/>
    </location>
</feature>
<feature type="region of interest" description="Disordered" evidence="1">
    <location>
        <begin position="166"/>
        <end position="324"/>
    </location>
</feature>